<evidence type="ECO:0000256" key="2">
    <source>
        <dbReference type="HAMAP-Rule" id="MF_00984"/>
    </source>
</evidence>
<dbReference type="CDD" id="cd04496">
    <property type="entry name" value="SSB_OBF"/>
    <property type="match status" value="1"/>
</dbReference>
<comment type="caution">
    <text evidence="4">The sequence shown here is derived from an EMBL/GenBank/DDBJ whole genome shotgun (WGS) entry which is preliminary data.</text>
</comment>
<organism evidence="4 5">
    <name type="scientific">Lactococcus termiticola</name>
    <dbReference type="NCBI Taxonomy" id="2169526"/>
    <lineage>
        <taxon>Bacteria</taxon>
        <taxon>Bacillati</taxon>
        <taxon>Bacillota</taxon>
        <taxon>Bacilli</taxon>
        <taxon>Lactobacillales</taxon>
        <taxon>Streptococcaceae</taxon>
        <taxon>Lactococcus</taxon>
    </lineage>
</organism>
<dbReference type="PIRSF" id="PIRSF002070">
    <property type="entry name" value="SSB"/>
    <property type="match status" value="1"/>
</dbReference>
<keyword evidence="1 2" id="KW-0238">DNA-binding</keyword>
<dbReference type="GO" id="GO:0006260">
    <property type="term" value="P:DNA replication"/>
    <property type="evidence" value="ECO:0007669"/>
    <property type="project" value="InterPro"/>
</dbReference>
<dbReference type="PANTHER" id="PTHR10302">
    <property type="entry name" value="SINGLE-STRANDED DNA-BINDING PROTEIN"/>
    <property type="match status" value="1"/>
</dbReference>
<dbReference type="OrthoDB" id="9809878at2"/>
<dbReference type="HAMAP" id="MF_00984">
    <property type="entry name" value="SSB"/>
    <property type="match status" value="1"/>
</dbReference>
<proteinExistence type="inferred from homology"/>
<evidence type="ECO:0000313" key="4">
    <source>
        <dbReference type="EMBL" id="GBG96036.1"/>
    </source>
</evidence>
<dbReference type="Proteomes" id="UP000245021">
    <property type="component" value="Unassembled WGS sequence"/>
</dbReference>
<dbReference type="InterPro" id="IPR012340">
    <property type="entry name" value="NA-bd_OB-fold"/>
</dbReference>
<dbReference type="SUPFAM" id="SSF50249">
    <property type="entry name" value="Nucleic acid-binding proteins"/>
    <property type="match status" value="1"/>
</dbReference>
<dbReference type="PROSITE" id="PS50935">
    <property type="entry name" value="SSB"/>
    <property type="match status" value="1"/>
</dbReference>
<protein>
    <recommendedName>
        <fullName evidence="2 3">Single-stranded DNA-binding protein</fullName>
        <shortName evidence="2">SSB</shortName>
    </recommendedName>
</protein>
<dbReference type="Pfam" id="PF00436">
    <property type="entry name" value="SSB"/>
    <property type="match status" value="1"/>
</dbReference>
<evidence type="ECO:0000313" key="5">
    <source>
        <dbReference type="Proteomes" id="UP000245021"/>
    </source>
</evidence>
<dbReference type="GO" id="GO:0003697">
    <property type="term" value="F:single-stranded DNA binding"/>
    <property type="evidence" value="ECO:0007669"/>
    <property type="project" value="UniProtKB-UniRule"/>
</dbReference>
<sequence>MNIAMIIGRLVAQPELVKTPKEKSLVRMTIAVKRRYKNGEGEREADFINTVFWGRLAENFAVYAKKGALVALEGEIRTRSYTDKFEQKRRIVELVVSNYDLLESRSVIAQRENQRPMDAEEMILDGEDLPF</sequence>
<gene>
    <name evidence="4" type="primary">ssb_1</name>
    <name evidence="4" type="ORF">NtB2_00139</name>
</gene>
<keyword evidence="5" id="KW-1185">Reference proteome</keyword>
<dbReference type="GO" id="GO:0009295">
    <property type="term" value="C:nucleoid"/>
    <property type="evidence" value="ECO:0007669"/>
    <property type="project" value="TreeGrafter"/>
</dbReference>
<name>A0A2R5HDY6_9LACT</name>
<dbReference type="NCBIfam" id="TIGR00621">
    <property type="entry name" value="ssb"/>
    <property type="match status" value="1"/>
</dbReference>
<accession>A0A2R5HDY6</accession>
<dbReference type="InterPro" id="IPR011344">
    <property type="entry name" value="ssDNA-bd"/>
</dbReference>
<reference evidence="4 5" key="1">
    <citation type="journal article" date="2018" name="Genome Announc.">
        <title>Draft Genome Sequence of Lactococcus sp. Strain NtB2 (JCM 32569), Isolated from the Gut of the Higher Termite Nasutitermes takasagoensis.</title>
        <authorList>
            <person name="Noda S."/>
            <person name="Aihara C."/>
            <person name="Yuki M."/>
            <person name="Ohkuma M."/>
        </authorList>
    </citation>
    <scope>NUCLEOTIDE SEQUENCE [LARGE SCALE GENOMIC DNA]</scope>
    <source>
        <strain evidence="4 5">NtB2</strain>
    </source>
</reference>
<evidence type="ECO:0000256" key="1">
    <source>
        <dbReference type="ARBA" id="ARBA00023125"/>
    </source>
</evidence>
<dbReference type="PANTHER" id="PTHR10302:SF27">
    <property type="entry name" value="SINGLE-STRANDED DNA-BINDING PROTEIN"/>
    <property type="match status" value="1"/>
</dbReference>
<dbReference type="RefSeq" id="WP_109245024.1">
    <property type="nucleotide sequence ID" value="NZ_BFFO01000001.1"/>
</dbReference>
<dbReference type="InterPro" id="IPR000424">
    <property type="entry name" value="Primosome_PriB/ssb"/>
</dbReference>
<comment type="caution">
    <text evidence="2">Lacks conserved residue(s) required for the propagation of feature annotation.</text>
</comment>
<dbReference type="AlphaFoldDB" id="A0A2R5HDY6"/>
<dbReference type="EMBL" id="BFFO01000001">
    <property type="protein sequence ID" value="GBG96036.1"/>
    <property type="molecule type" value="Genomic_DNA"/>
</dbReference>
<evidence type="ECO:0000256" key="3">
    <source>
        <dbReference type="PIRNR" id="PIRNR002070"/>
    </source>
</evidence>
<comment type="subunit">
    <text evidence="2">Homotetramer.</text>
</comment>
<dbReference type="Gene3D" id="2.40.50.140">
    <property type="entry name" value="Nucleic acid-binding proteins"/>
    <property type="match status" value="1"/>
</dbReference>